<gene>
    <name evidence="1" type="ORF">UFOVP451_45</name>
</gene>
<organism evidence="1">
    <name type="scientific">uncultured Caudovirales phage</name>
    <dbReference type="NCBI Taxonomy" id="2100421"/>
    <lineage>
        <taxon>Viruses</taxon>
        <taxon>Duplodnaviria</taxon>
        <taxon>Heunggongvirae</taxon>
        <taxon>Uroviricota</taxon>
        <taxon>Caudoviricetes</taxon>
        <taxon>Peduoviridae</taxon>
        <taxon>Maltschvirus</taxon>
        <taxon>Maltschvirus maltsch</taxon>
    </lineage>
</organism>
<reference evidence="1" key="1">
    <citation type="submission" date="2020-04" db="EMBL/GenBank/DDBJ databases">
        <authorList>
            <person name="Chiriac C."/>
            <person name="Salcher M."/>
            <person name="Ghai R."/>
            <person name="Kavagutti S V."/>
        </authorList>
    </citation>
    <scope>NUCLEOTIDE SEQUENCE</scope>
</reference>
<accession>A0A6J5M7N3</accession>
<proteinExistence type="predicted"/>
<protein>
    <submittedName>
        <fullName evidence="1">Uncharacterized protein</fullName>
    </submittedName>
</protein>
<name>A0A6J5M7N3_9CAUD</name>
<sequence length="177" mass="20099">MERVSNRNRLNRKPQTNGARQIYRARSNQTIGGYTMKFTLELKWLQPVAGHSHADIHMTLYAVNSESFATIETVINKELGKLMKRAYGWKGYEPKTVEIALYDATNYIGNANRKPLATYLLKKEGENFTGYIMRANNPMSYGAGDRATFIADTLRILRIRCGVDTVDESSFYASLSK</sequence>
<dbReference type="EMBL" id="LR796409">
    <property type="protein sequence ID" value="CAB4142748.1"/>
    <property type="molecule type" value="Genomic_DNA"/>
</dbReference>
<evidence type="ECO:0000313" key="1">
    <source>
        <dbReference type="EMBL" id="CAB4142748.1"/>
    </source>
</evidence>